<reference evidence="1 2" key="1">
    <citation type="submission" date="2015-01" db="EMBL/GenBank/DDBJ databases">
        <title>Evolution of Trichinella species and genotypes.</title>
        <authorList>
            <person name="Korhonen P.K."/>
            <person name="Edoardo P."/>
            <person name="Giuseppe L.R."/>
            <person name="Gasser R.B."/>
        </authorList>
    </citation>
    <scope>NUCLEOTIDE SEQUENCE [LARGE SCALE GENOMIC DNA]</scope>
    <source>
        <strain evidence="1">ISS120</strain>
    </source>
</reference>
<dbReference type="AlphaFoldDB" id="A0A0V1CJX4"/>
<proteinExistence type="predicted"/>
<accession>A0A0V1CJX4</accession>
<keyword evidence="2" id="KW-1185">Reference proteome</keyword>
<name>A0A0V1CJX4_TRIBR</name>
<dbReference type="Proteomes" id="UP000054653">
    <property type="component" value="Unassembled WGS sequence"/>
</dbReference>
<gene>
    <name evidence="1" type="ORF">T03_15934</name>
</gene>
<comment type="caution">
    <text evidence="1">The sequence shown here is derived from an EMBL/GenBank/DDBJ whole genome shotgun (WGS) entry which is preliminary data.</text>
</comment>
<sequence>MPTAKPLPFVTHHHITSKIVEHQLSLFRLVDHATVGSRILKIEQMLCECGCGSSWWLSVSLKFGEQPGIFGGEAGGRRSMDGGQGAACSKFGSRI</sequence>
<dbReference type="EMBL" id="JYDI01000171">
    <property type="protein sequence ID" value="KRY49584.1"/>
    <property type="molecule type" value="Genomic_DNA"/>
</dbReference>
<protein>
    <submittedName>
        <fullName evidence="1">Uncharacterized protein</fullName>
    </submittedName>
</protein>
<organism evidence="1 2">
    <name type="scientific">Trichinella britovi</name>
    <name type="common">Parasitic roundworm</name>
    <dbReference type="NCBI Taxonomy" id="45882"/>
    <lineage>
        <taxon>Eukaryota</taxon>
        <taxon>Metazoa</taxon>
        <taxon>Ecdysozoa</taxon>
        <taxon>Nematoda</taxon>
        <taxon>Enoplea</taxon>
        <taxon>Dorylaimia</taxon>
        <taxon>Trichinellida</taxon>
        <taxon>Trichinellidae</taxon>
        <taxon>Trichinella</taxon>
    </lineage>
</organism>
<evidence type="ECO:0000313" key="1">
    <source>
        <dbReference type="EMBL" id="KRY49584.1"/>
    </source>
</evidence>
<evidence type="ECO:0000313" key="2">
    <source>
        <dbReference type="Proteomes" id="UP000054653"/>
    </source>
</evidence>